<comment type="caution">
    <text evidence="3">The sequence shown here is derived from an EMBL/GenBank/DDBJ whole genome shotgun (WGS) entry which is preliminary data.</text>
</comment>
<evidence type="ECO:0000256" key="1">
    <source>
        <dbReference type="SAM" id="MobiDB-lite"/>
    </source>
</evidence>
<evidence type="ECO:0000313" key="4">
    <source>
        <dbReference type="Proteomes" id="UP000521872"/>
    </source>
</evidence>
<evidence type="ECO:0000259" key="2">
    <source>
        <dbReference type="PROSITE" id="PS00028"/>
    </source>
</evidence>
<keyword evidence="4" id="KW-1185">Reference proteome</keyword>
<sequence>MTTAAQLVGMTGRCEARPLRQRGATKRSSAATGGTPTPNQKTQCSKPSRNVQSKGIVWNIIAAAVEDKDFDLVKNFGGICPGCHFKKKKVHDLKRHLKTHVEDVCQVWCELCTRSYSREDTRARHWKRKHPEFEVLAETSSILTSIPLHMTRLKSKHWLIWKLDEYIYRQPPSSARSPHHSLVKDDVDWGVGTSFLDDLTSVGAFQRVDRVDDDAVICAGVEEPETCLGAERVELSPGRNGTTGEEEGELEPIVVDEVLDGVVEEDGVDPEVGGAAKEGEVDV</sequence>
<protein>
    <recommendedName>
        <fullName evidence="2">C2H2-type domain-containing protein</fullName>
    </recommendedName>
</protein>
<gene>
    <name evidence="3" type="ORF">D9613_011221</name>
</gene>
<organism evidence="3 4">
    <name type="scientific">Agrocybe pediades</name>
    <dbReference type="NCBI Taxonomy" id="84607"/>
    <lineage>
        <taxon>Eukaryota</taxon>
        <taxon>Fungi</taxon>
        <taxon>Dikarya</taxon>
        <taxon>Basidiomycota</taxon>
        <taxon>Agaricomycotina</taxon>
        <taxon>Agaricomycetes</taxon>
        <taxon>Agaricomycetidae</taxon>
        <taxon>Agaricales</taxon>
        <taxon>Agaricineae</taxon>
        <taxon>Strophariaceae</taxon>
        <taxon>Agrocybe</taxon>
    </lineage>
</organism>
<dbReference type="InterPro" id="IPR013087">
    <property type="entry name" value="Znf_C2H2_type"/>
</dbReference>
<dbReference type="EMBL" id="JAACJL010000032">
    <property type="protein sequence ID" value="KAF4616162.1"/>
    <property type="molecule type" value="Genomic_DNA"/>
</dbReference>
<dbReference type="Gene3D" id="3.30.160.60">
    <property type="entry name" value="Classic Zinc Finger"/>
    <property type="match status" value="1"/>
</dbReference>
<proteinExistence type="predicted"/>
<name>A0A8H4QTN3_9AGAR</name>
<reference evidence="3 4" key="1">
    <citation type="submission" date="2019-12" db="EMBL/GenBank/DDBJ databases">
        <authorList>
            <person name="Floudas D."/>
            <person name="Bentzer J."/>
            <person name="Ahren D."/>
            <person name="Johansson T."/>
            <person name="Persson P."/>
            <person name="Tunlid A."/>
        </authorList>
    </citation>
    <scope>NUCLEOTIDE SEQUENCE [LARGE SCALE GENOMIC DNA]</scope>
    <source>
        <strain evidence="3 4">CBS 102.39</strain>
    </source>
</reference>
<accession>A0A8H4QTN3</accession>
<dbReference type="PROSITE" id="PS00028">
    <property type="entry name" value="ZINC_FINGER_C2H2_1"/>
    <property type="match status" value="1"/>
</dbReference>
<dbReference type="Proteomes" id="UP000521872">
    <property type="component" value="Unassembled WGS sequence"/>
</dbReference>
<feature type="compositionally biased region" description="Polar residues" evidence="1">
    <location>
        <begin position="26"/>
        <end position="50"/>
    </location>
</feature>
<feature type="region of interest" description="Disordered" evidence="1">
    <location>
        <begin position="18"/>
        <end position="50"/>
    </location>
</feature>
<dbReference type="AlphaFoldDB" id="A0A8H4QTN3"/>
<feature type="domain" description="C2H2-type" evidence="2">
    <location>
        <begin position="109"/>
        <end position="130"/>
    </location>
</feature>
<evidence type="ECO:0000313" key="3">
    <source>
        <dbReference type="EMBL" id="KAF4616162.1"/>
    </source>
</evidence>